<reference evidence="1" key="1">
    <citation type="submission" date="2021-05" db="EMBL/GenBank/DDBJ databases">
        <authorList>
            <person name="Pietrasiak N."/>
            <person name="Ward R."/>
            <person name="Stajich J.E."/>
            <person name="Kurbessoian T."/>
        </authorList>
    </citation>
    <scope>NUCLEOTIDE SEQUENCE</scope>
    <source>
        <strain evidence="1">CPER-KK1</strain>
    </source>
</reference>
<evidence type="ECO:0000313" key="2">
    <source>
        <dbReference type="Proteomes" id="UP000753908"/>
    </source>
</evidence>
<proteinExistence type="predicted"/>
<dbReference type="AlphaFoldDB" id="A0A951UDM1"/>
<organism evidence="1 2">
    <name type="scientific">Symplocastrum torsivum CPER-KK1</name>
    <dbReference type="NCBI Taxonomy" id="450513"/>
    <lineage>
        <taxon>Bacteria</taxon>
        <taxon>Bacillati</taxon>
        <taxon>Cyanobacteriota</taxon>
        <taxon>Cyanophyceae</taxon>
        <taxon>Oscillatoriophycideae</taxon>
        <taxon>Oscillatoriales</taxon>
        <taxon>Microcoleaceae</taxon>
        <taxon>Symplocastrum</taxon>
    </lineage>
</organism>
<name>A0A951UDM1_9CYAN</name>
<gene>
    <name evidence="1" type="ORF">KME25_32330</name>
</gene>
<reference evidence="1" key="2">
    <citation type="journal article" date="2022" name="Microbiol. Resour. Announc.">
        <title>Metagenome Sequencing to Explore Phylogenomics of Terrestrial Cyanobacteria.</title>
        <authorList>
            <person name="Ward R.D."/>
            <person name="Stajich J.E."/>
            <person name="Johansen J.R."/>
            <person name="Huntemann M."/>
            <person name="Clum A."/>
            <person name="Foster B."/>
            <person name="Foster B."/>
            <person name="Roux S."/>
            <person name="Palaniappan K."/>
            <person name="Varghese N."/>
            <person name="Mukherjee S."/>
            <person name="Reddy T.B.K."/>
            <person name="Daum C."/>
            <person name="Copeland A."/>
            <person name="Chen I.A."/>
            <person name="Ivanova N.N."/>
            <person name="Kyrpides N.C."/>
            <person name="Shapiro N."/>
            <person name="Eloe-Fadrosh E.A."/>
            <person name="Pietrasiak N."/>
        </authorList>
    </citation>
    <scope>NUCLEOTIDE SEQUENCE</scope>
    <source>
        <strain evidence="1">CPER-KK1</strain>
    </source>
</reference>
<evidence type="ECO:0000313" key="1">
    <source>
        <dbReference type="EMBL" id="MBW4549057.1"/>
    </source>
</evidence>
<sequence length="130" mass="15199">MDKQSFIHHLRLILDPYDTLQHLECDGLTRILHKILSDNEIEHTVYTGEVIHKGNAETIPIHFWIDIEDLRIDYRARMWLGETPDIPHGIFHPANYPKIYYQGNSIKLALLPDVLFQILTCPFPTINENV</sequence>
<accession>A0A951UDM1</accession>
<dbReference type="Proteomes" id="UP000753908">
    <property type="component" value="Unassembled WGS sequence"/>
</dbReference>
<comment type="caution">
    <text evidence="1">The sequence shown here is derived from an EMBL/GenBank/DDBJ whole genome shotgun (WGS) entry which is preliminary data.</text>
</comment>
<dbReference type="EMBL" id="JAHHIF010000081">
    <property type="protein sequence ID" value="MBW4549057.1"/>
    <property type="molecule type" value="Genomic_DNA"/>
</dbReference>
<protein>
    <submittedName>
        <fullName evidence="1">Uncharacterized protein</fullName>
    </submittedName>
</protein>